<dbReference type="Proteomes" id="UP000053958">
    <property type="component" value="Unassembled WGS sequence"/>
</dbReference>
<proteinExistence type="predicted"/>
<keyword evidence="2" id="KW-1185">Reference proteome</keyword>
<dbReference type="GeneID" id="25317491"/>
<evidence type="ECO:0000313" key="1">
    <source>
        <dbReference type="EMBL" id="KKA20829.1"/>
    </source>
</evidence>
<reference evidence="1 2" key="1">
    <citation type="submission" date="2015-04" db="EMBL/GenBank/DDBJ databases">
        <authorList>
            <person name="Heijne W.H."/>
            <person name="Fedorova N.D."/>
            <person name="Nierman W.C."/>
            <person name="Vollebregt A.W."/>
            <person name="Zhao Z."/>
            <person name="Wu L."/>
            <person name="Kumar M."/>
            <person name="Stam H."/>
            <person name="van den Berg M.A."/>
            <person name="Pel H.J."/>
        </authorList>
    </citation>
    <scope>NUCLEOTIDE SEQUENCE [LARGE SCALE GENOMIC DNA]</scope>
    <source>
        <strain evidence="1 2">CBS 393.64</strain>
    </source>
</reference>
<sequence>MLMPLHGMADATWHPSIPRSLLRGMSPSQSDALEFGRPGAGLAERVGVPWEAVLWRRWFKVPNKNTSTRQQTRRLRLRVRISTHLKSATHRIPKIGRDCNLWPCRDTWRLRRSPPAT</sequence>
<protein>
    <submittedName>
        <fullName evidence="1">Uncharacterized protein</fullName>
    </submittedName>
</protein>
<dbReference type="EMBL" id="LASV01000227">
    <property type="protein sequence ID" value="KKA20829.1"/>
    <property type="molecule type" value="Genomic_DNA"/>
</dbReference>
<gene>
    <name evidence="1" type="ORF">T310_5146</name>
</gene>
<accession>A0A0F4YRF3</accession>
<dbReference type="AlphaFoldDB" id="A0A0F4YRF3"/>
<evidence type="ECO:0000313" key="2">
    <source>
        <dbReference type="Proteomes" id="UP000053958"/>
    </source>
</evidence>
<comment type="caution">
    <text evidence="1">The sequence shown here is derived from an EMBL/GenBank/DDBJ whole genome shotgun (WGS) entry which is preliminary data.</text>
</comment>
<name>A0A0F4YRF3_RASE3</name>
<organism evidence="1 2">
    <name type="scientific">Rasamsonia emersonii (strain ATCC 16479 / CBS 393.64 / IMI 116815)</name>
    <dbReference type="NCBI Taxonomy" id="1408163"/>
    <lineage>
        <taxon>Eukaryota</taxon>
        <taxon>Fungi</taxon>
        <taxon>Dikarya</taxon>
        <taxon>Ascomycota</taxon>
        <taxon>Pezizomycotina</taxon>
        <taxon>Eurotiomycetes</taxon>
        <taxon>Eurotiomycetidae</taxon>
        <taxon>Eurotiales</taxon>
        <taxon>Trichocomaceae</taxon>
        <taxon>Rasamsonia</taxon>
    </lineage>
</organism>
<dbReference type="RefSeq" id="XP_013327441.1">
    <property type="nucleotide sequence ID" value="XM_013471987.1"/>
</dbReference>